<protein>
    <submittedName>
        <fullName evidence="1">Uncharacterized protein</fullName>
    </submittedName>
</protein>
<reference evidence="1" key="1">
    <citation type="submission" date="2019-03" db="EMBL/GenBank/DDBJ databases">
        <authorList>
            <person name="Mank J."/>
            <person name="Almeida P."/>
        </authorList>
    </citation>
    <scope>NUCLEOTIDE SEQUENCE</scope>
    <source>
        <strain evidence="1">78183</strain>
    </source>
</reference>
<evidence type="ECO:0000313" key="1">
    <source>
        <dbReference type="EMBL" id="VFU62227.1"/>
    </source>
</evidence>
<dbReference type="EMBL" id="CAADRP010002151">
    <property type="protein sequence ID" value="VFU62227.1"/>
    <property type="molecule type" value="Genomic_DNA"/>
</dbReference>
<accession>A0A6N2N5K9</accession>
<proteinExistence type="predicted"/>
<dbReference type="AlphaFoldDB" id="A0A6N2N5K9"/>
<organism evidence="1">
    <name type="scientific">Salix viminalis</name>
    <name type="common">Common osier</name>
    <name type="synonym">Basket willow</name>
    <dbReference type="NCBI Taxonomy" id="40686"/>
    <lineage>
        <taxon>Eukaryota</taxon>
        <taxon>Viridiplantae</taxon>
        <taxon>Streptophyta</taxon>
        <taxon>Embryophyta</taxon>
        <taxon>Tracheophyta</taxon>
        <taxon>Spermatophyta</taxon>
        <taxon>Magnoliopsida</taxon>
        <taxon>eudicotyledons</taxon>
        <taxon>Gunneridae</taxon>
        <taxon>Pentapetalae</taxon>
        <taxon>rosids</taxon>
        <taxon>fabids</taxon>
        <taxon>Malpighiales</taxon>
        <taxon>Salicaceae</taxon>
        <taxon>Saliceae</taxon>
        <taxon>Salix</taxon>
    </lineage>
</organism>
<sequence length="124" mass="14345">MPTNTDYRCLTATTRSNQASNLHNHRLVEQITATNEGSHWVQPHESEGTWKLGTSILKTKGTARHIARLIRCYSNMGCFLLVFTFFEASPDSFFFLYYEYINRFFLTHLGAFPSLFREPLLDTS</sequence>
<gene>
    <name evidence="1" type="ORF">SVIM_LOCUS469605</name>
</gene>
<name>A0A6N2N5K9_SALVM</name>